<dbReference type="PROSITE" id="PS51668">
    <property type="entry name" value="TSAA_2"/>
    <property type="match status" value="1"/>
</dbReference>
<dbReference type="Pfam" id="PF01980">
    <property type="entry name" value="TrmO_N"/>
    <property type="match status" value="1"/>
</dbReference>
<dbReference type="Proteomes" id="UP000198856">
    <property type="component" value="Unassembled WGS sequence"/>
</dbReference>
<dbReference type="InterPro" id="IPR023370">
    <property type="entry name" value="TrmO-like_N"/>
</dbReference>
<evidence type="ECO:0000259" key="3">
    <source>
        <dbReference type="PROSITE" id="PS51668"/>
    </source>
</evidence>
<keyword evidence="1" id="KW-0949">S-adenosyl-L-methionine</keyword>
<sequence>MLLGGYILLEDKPSNVLDNTFSYDPIGLIRTPFDSPDGMPIQPTGADSVTGTVKVEESYADGLTDLAGFSHCILLYHFHASGDDAPLQVEPFLDDTQRGVFSTRAPQRPNRIGLSVVAIESVTGQELTVTGIDVVDKTPLLDIKPFVPEFDIPSDVHTGWLDASESKIDSERADERFL</sequence>
<dbReference type="NCBIfam" id="TIGR00104">
    <property type="entry name" value="tRNA_TsaA"/>
    <property type="match status" value="1"/>
</dbReference>
<keyword evidence="4" id="KW-0808">Transferase</keyword>
<dbReference type="InterPro" id="IPR036413">
    <property type="entry name" value="YaeB-like_sf"/>
</dbReference>
<gene>
    <name evidence="4" type="ORF">SAMN05216226_1229</name>
</gene>
<dbReference type="SUPFAM" id="SSF118196">
    <property type="entry name" value="YaeB-like"/>
    <property type="match status" value="1"/>
</dbReference>
<protein>
    <submittedName>
        <fullName evidence="4">tRNA-Thr(GGU) m(6)t(6)A37 methyltransferase TsaA</fullName>
    </submittedName>
</protein>
<evidence type="ECO:0000256" key="2">
    <source>
        <dbReference type="ARBA" id="ARBA00033753"/>
    </source>
</evidence>
<dbReference type="EMBL" id="FNFC01000022">
    <property type="protein sequence ID" value="SDK13410.1"/>
    <property type="molecule type" value="Genomic_DNA"/>
</dbReference>
<feature type="domain" description="TsaA-like" evidence="3">
    <location>
        <begin position="23"/>
        <end position="155"/>
    </location>
</feature>
<dbReference type="STRING" id="890420.SAMN05216226_1229"/>
<evidence type="ECO:0000313" key="4">
    <source>
        <dbReference type="EMBL" id="SDK13410.1"/>
    </source>
</evidence>
<dbReference type="InterPro" id="IPR040372">
    <property type="entry name" value="YaeB-like"/>
</dbReference>
<dbReference type="Gene3D" id="2.40.30.70">
    <property type="entry name" value="YaeB-like"/>
    <property type="match status" value="1"/>
</dbReference>
<dbReference type="GO" id="GO:0032259">
    <property type="term" value="P:methylation"/>
    <property type="evidence" value="ECO:0007669"/>
    <property type="project" value="UniProtKB-KW"/>
</dbReference>
<organism evidence="4 5">
    <name type="scientific">Halovenus aranensis</name>
    <dbReference type="NCBI Taxonomy" id="890420"/>
    <lineage>
        <taxon>Archaea</taxon>
        <taxon>Methanobacteriati</taxon>
        <taxon>Methanobacteriota</taxon>
        <taxon>Stenosarchaea group</taxon>
        <taxon>Halobacteria</taxon>
        <taxon>Halobacteriales</taxon>
        <taxon>Haloarculaceae</taxon>
        <taxon>Halovenus</taxon>
    </lineage>
</organism>
<name>A0A1G8ZGZ2_9EURY</name>
<dbReference type="PROSITE" id="PS01318">
    <property type="entry name" value="TSAA_1"/>
    <property type="match status" value="1"/>
</dbReference>
<keyword evidence="4" id="KW-0489">Methyltransferase</keyword>
<keyword evidence="5" id="KW-1185">Reference proteome</keyword>
<accession>A0A1G8ZGZ2</accession>
<reference evidence="4 5" key="1">
    <citation type="submission" date="2016-10" db="EMBL/GenBank/DDBJ databases">
        <authorList>
            <person name="de Groot N.N."/>
        </authorList>
    </citation>
    <scope>NUCLEOTIDE SEQUENCE [LARGE SCALE GENOMIC DNA]</scope>
    <source>
        <strain evidence="4 5">IBRC-M10015</strain>
    </source>
</reference>
<dbReference type="InterPro" id="IPR023368">
    <property type="entry name" value="UPF0066_cons_site"/>
</dbReference>
<evidence type="ECO:0000313" key="5">
    <source>
        <dbReference type="Proteomes" id="UP000198856"/>
    </source>
</evidence>
<dbReference type="PANTHER" id="PTHR12818">
    <property type="entry name" value="TRNA (ADENINE(37)-N6)-METHYLTRANSFERASE"/>
    <property type="match status" value="1"/>
</dbReference>
<dbReference type="CDD" id="cd09281">
    <property type="entry name" value="UPF0066"/>
    <property type="match status" value="1"/>
</dbReference>
<dbReference type="PANTHER" id="PTHR12818:SF0">
    <property type="entry name" value="TRNA (ADENINE(37)-N6)-METHYLTRANSFERASE"/>
    <property type="match status" value="1"/>
</dbReference>
<comment type="similarity">
    <text evidence="2">Belongs to the tRNA methyltransferase O family.</text>
</comment>
<dbReference type="GO" id="GO:0008168">
    <property type="term" value="F:methyltransferase activity"/>
    <property type="evidence" value="ECO:0007669"/>
    <property type="project" value="UniProtKB-KW"/>
</dbReference>
<evidence type="ECO:0000256" key="1">
    <source>
        <dbReference type="ARBA" id="ARBA00022691"/>
    </source>
</evidence>
<dbReference type="OrthoDB" id="40408at2157"/>
<dbReference type="InterPro" id="IPR036414">
    <property type="entry name" value="YaeB_N_sf"/>
</dbReference>
<dbReference type="AlphaFoldDB" id="A0A1G8ZGZ2"/>
<proteinExistence type="inferred from homology"/>